<evidence type="ECO:0000313" key="3">
    <source>
        <dbReference type="Proteomes" id="UP000256645"/>
    </source>
</evidence>
<organism evidence="2 3">
    <name type="scientific">Coleophoma cylindrospora</name>
    <dbReference type="NCBI Taxonomy" id="1849047"/>
    <lineage>
        <taxon>Eukaryota</taxon>
        <taxon>Fungi</taxon>
        <taxon>Dikarya</taxon>
        <taxon>Ascomycota</taxon>
        <taxon>Pezizomycotina</taxon>
        <taxon>Leotiomycetes</taxon>
        <taxon>Helotiales</taxon>
        <taxon>Dermateaceae</taxon>
        <taxon>Coleophoma</taxon>
    </lineage>
</organism>
<comment type="caution">
    <text evidence="2">The sequence shown here is derived from an EMBL/GenBank/DDBJ whole genome shotgun (WGS) entry which is preliminary data.</text>
</comment>
<keyword evidence="3" id="KW-1185">Reference proteome</keyword>
<protein>
    <submittedName>
        <fullName evidence="2">Uncharacterized protein</fullName>
    </submittedName>
</protein>
<dbReference type="Proteomes" id="UP000256645">
    <property type="component" value="Unassembled WGS sequence"/>
</dbReference>
<accession>A0A3D8QFR8</accession>
<evidence type="ECO:0000256" key="1">
    <source>
        <dbReference type="SAM" id="MobiDB-lite"/>
    </source>
</evidence>
<feature type="compositionally biased region" description="Low complexity" evidence="1">
    <location>
        <begin position="59"/>
        <end position="73"/>
    </location>
</feature>
<feature type="region of interest" description="Disordered" evidence="1">
    <location>
        <begin position="58"/>
        <end position="84"/>
    </location>
</feature>
<reference evidence="2 3" key="1">
    <citation type="journal article" date="2018" name="IMA Fungus">
        <title>IMA Genome-F 9: Draft genome sequence of Annulohypoxylon stygium, Aspergillus mulundensis, Berkeleyomyces basicola (syn. Thielaviopsis basicola), Ceratocystis smalleyi, two Cercospora beticola strains, Coleophoma cylindrospora, Fusarium fracticaudum, Phialophora cf. hyalina, and Morchella septimelata.</title>
        <authorList>
            <person name="Wingfield B.D."/>
            <person name="Bills G.F."/>
            <person name="Dong Y."/>
            <person name="Huang W."/>
            <person name="Nel W.J."/>
            <person name="Swalarsk-Parry B.S."/>
            <person name="Vaghefi N."/>
            <person name="Wilken P.M."/>
            <person name="An Z."/>
            <person name="de Beer Z.W."/>
            <person name="De Vos L."/>
            <person name="Chen L."/>
            <person name="Duong T.A."/>
            <person name="Gao Y."/>
            <person name="Hammerbacher A."/>
            <person name="Kikkert J.R."/>
            <person name="Li Y."/>
            <person name="Li H."/>
            <person name="Li K."/>
            <person name="Li Q."/>
            <person name="Liu X."/>
            <person name="Ma X."/>
            <person name="Naidoo K."/>
            <person name="Pethybridge S.J."/>
            <person name="Sun J."/>
            <person name="Steenkamp E.T."/>
            <person name="van der Nest M.A."/>
            <person name="van Wyk S."/>
            <person name="Wingfield M.J."/>
            <person name="Xiong C."/>
            <person name="Yue Q."/>
            <person name="Zhang X."/>
        </authorList>
    </citation>
    <scope>NUCLEOTIDE SEQUENCE [LARGE SCALE GENOMIC DNA]</scope>
    <source>
        <strain evidence="2 3">BP6252</strain>
    </source>
</reference>
<evidence type="ECO:0000313" key="2">
    <source>
        <dbReference type="EMBL" id="RDW60645.1"/>
    </source>
</evidence>
<gene>
    <name evidence="2" type="ORF">BP6252_12028</name>
</gene>
<dbReference type="AlphaFoldDB" id="A0A3D8QFR8"/>
<dbReference type="EMBL" id="PDLM01000015">
    <property type="protein sequence ID" value="RDW60645.1"/>
    <property type="molecule type" value="Genomic_DNA"/>
</dbReference>
<sequence length="157" mass="17018">MGGLRRKTWHRKSRVEVEVAGQEWSLSLVLQRVEYAEKYGDRVWGGEREPKERMICDMSSPAAASTSSVPVGSGREDRSTAVGSAVDGSWAQMIGFRSTGELQDDEEVLTTSAAPPLLPEQEPGHPAINLWCLSLSTDGTRPHAAPSRIGRVIGCKG</sequence>
<name>A0A3D8QFR8_9HELO</name>
<proteinExistence type="predicted"/>